<dbReference type="Proteomes" id="UP001522662">
    <property type="component" value="Unassembled WGS sequence"/>
</dbReference>
<protein>
    <submittedName>
        <fullName evidence="2">Uncharacterized protein</fullName>
    </submittedName>
</protein>
<keyword evidence="3" id="KW-1185">Reference proteome</keyword>
<evidence type="ECO:0000256" key="1">
    <source>
        <dbReference type="SAM" id="Phobius"/>
    </source>
</evidence>
<dbReference type="EMBL" id="JALAYX010000007">
    <property type="protein sequence ID" value="MCJ8240674.1"/>
    <property type="molecule type" value="Genomic_DNA"/>
</dbReference>
<keyword evidence="1" id="KW-1133">Transmembrane helix</keyword>
<evidence type="ECO:0000313" key="2">
    <source>
        <dbReference type="EMBL" id="MCJ8240674.1"/>
    </source>
</evidence>
<comment type="caution">
    <text evidence="2">The sequence shown here is derived from an EMBL/GenBank/DDBJ whole genome shotgun (WGS) entry which is preliminary data.</text>
</comment>
<sequence length="109" mass="11183">MRDSQEHSPDGRLTADLTPAVKVVDPSDAVTGMSFVFGLLGATAGVLAALVTLTEFNLGLLINCLIAAIAFGSAGIVLGGMIGAVLSLKRGIKPPRAGNGSNEDRYQRS</sequence>
<organism evidence="2 3">
    <name type="scientific">Peteryoungia algae</name>
    <dbReference type="NCBI Taxonomy" id="2919917"/>
    <lineage>
        <taxon>Bacteria</taxon>
        <taxon>Pseudomonadati</taxon>
        <taxon>Pseudomonadota</taxon>
        <taxon>Alphaproteobacteria</taxon>
        <taxon>Hyphomicrobiales</taxon>
        <taxon>Rhizobiaceae</taxon>
        <taxon>Peteryoungia</taxon>
    </lineage>
</organism>
<reference evidence="2 3" key="1">
    <citation type="submission" date="2022-03" db="EMBL/GenBank/DDBJ databases">
        <title>Rhizobium SSM4.3 sp. nov., isolated from Sediment (Gouqi Island).</title>
        <authorList>
            <person name="Chen G."/>
        </authorList>
    </citation>
    <scope>NUCLEOTIDE SEQUENCE [LARGE SCALE GENOMIC DNA]</scope>
    <source>
        <strain evidence="2 3">SSM4.3</strain>
        <plasmid evidence="2">unnamed</plasmid>
    </source>
</reference>
<feature type="transmembrane region" description="Helical" evidence="1">
    <location>
        <begin position="60"/>
        <end position="86"/>
    </location>
</feature>
<name>A0ABT0D5T6_9HYPH</name>
<keyword evidence="2" id="KW-0614">Plasmid</keyword>
<keyword evidence="1" id="KW-0472">Membrane</keyword>
<accession>A0ABT0D5T6</accession>
<geneLocation type="plasmid" evidence="2">
    <name>unnamed</name>
</geneLocation>
<gene>
    <name evidence="2" type="ORF">MKJ03_20260</name>
</gene>
<dbReference type="RefSeq" id="WP_245137990.1">
    <property type="nucleotide sequence ID" value="NZ_CP128477.1"/>
</dbReference>
<feature type="transmembrane region" description="Helical" evidence="1">
    <location>
        <begin position="35"/>
        <end position="54"/>
    </location>
</feature>
<proteinExistence type="predicted"/>
<evidence type="ECO:0000313" key="3">
    <source>
        <dbReference type="Proteomes" id="UP001522662"/>
    </source>
</evidence>
<keyword evidence="1" id="KW-0812">Transmembrane</keyword>